<dbReference type="GO" id="GO:0048364">
    <property type="term" value="P:root development"/>
    <property type="evidence" value="ECO:0007669"/>
    <property type="project" value="EnsemblPlants"/>
</dbReference>
<organism evidence="10 11">
    <name type="scientific">Cucumis sativus</name>
    <name type="common">Cucumber</name>
    <dbReference type="NCBI Taxonomy" id="3659"/>
    <lineage>
        <taxon>Eukaryota</taxon>
        <taxon>Viridiplantae</taxon>
        <taxon>Streptophyta</taxon>
        <taxon>Embryophyta</taxon>
        <taxon>Tracheophyta</taxon>
        <taxon>Spermatophyta</taxon>
        <taxon>Magnoliopsida</taxon>
        <taxon>eudicotyledons</taxon>
        <taxon>Gunneridae</taxon>
        <taxon>Pentapetalae</taxon>
        <taxon>rosids</taxon>
        <taxon>fabids</taxon>
        <taxon>Cucurbitales</taxon>
        <taxon>Cucurbitaceae</taxon>
        <taxon>Benincaseae</taxon>
        <taxon>Cucumis</taxon>
    </lineage>
</organism>
<evidence type="ECO:0000313" key="11">
    <source>
        <dbReference type="Proteomes" id="UP000029981"/>
    </source>
</evidence>
<keyword evidence="1" id="KW-0479">Metal-binding</keyword>
<dbReference type="STRING" id="3659.A0A0A0K6P7"/>
<evidence type="ECO:0000256" key="2">
    <source>
        <dbReference type="ARBA" id="ARBA00022737"/>
    </source>
</evidence>
<dbReference type="eggNOG" id="KOG1721">
    <property type="taxonomic scope" value="Eukaryota"/>
</dbReference>
<sequence length="425" mass="47380">MSEEQTISSAFICSIPSLGSINNNNNPSVIVKKKRNLPGNPDPEAEVVSLSPKTLMATNRFLCEICGKGFQRDQNLQLHRRGHNLPWKLKQRSNGNKEPRKRVYVCPEKSCVHHHPSRALGDLTGIKKHFCRKHGEKKWKCEKCSKKYAVQSDWKAHSKTCGTKEYKCDCGTPFSRRDSYVTHRAYCVALAEETARLNAASTNIANNNNSLADNYINNNNPPQLFFPNYSSNLFKPNETSPFFFNNNNTPTIPLPFWIPTNPHQINNFHYPTTTTTTATATTNSDVLSVPSLFSNEEQQSSHQFMSSSPNMSATLLLQKAAQIGVTTDHPSSLMESLGLKFSSITDGKALLSGIYGSMINSNSNNVIIPLSEENHHHHHYSAPPAKRMRHTVSEESVNGGEGETRDFLGVGMHTICHPSTVNGWI</sequence>
<feature type="domain" description="C2H2-type" evidence="9">
    <location>
        <begin position="61"/>
        <end position="83"/>
    </location>
</feature>
<evidence type="ECO:0000256" key="5">
    <source>
        <dbReference type="ARBA" id="ARBA00023015"/>
    </source>
</evidence>
<dbReference type="GO" id="GO:0003700">
    <property type="term" value="F:DNA-binding transcription factor activity"/>
    <property type="evidence" value="ECO:0000318"/>
    <property type="project" value="GO_Central"/>
</dbReference>
<dbReference type="OMA" id="GMHTICH"/>
<dbReference type="EMBL" id="CM002928">
    <property type="protein sequence ID" value="KGN43476.1"/>
    <property type="molecule type" value="Genomic_DNA"/>
</dbReference>
<reference evidence="10 11" key="1">
    <citation type="journal article" date="2009" name="Nat. Genet.">
        <title>The genome of the cucumber, Cucumis sativus L.</title>
        <authorList>
            <person name="Huang S."/>
            <person name="Li R."/>
            <person name="Zhang Z."/>
            <person name="Li L."/>
            <person name="Gu X."/>
            <person name="Fan W."/>
            <person name="Lucas W.J."/>
            <person name="Wang X."/>
            <person name="Xie B."/>
            <person name="Ni P."/>
            <person name="Ren Y."/>
            <person name="Zhu H."/>
            <person name="Li J."/>
            <person name="Lin K."/>
            <person name="Jin W."/>
            <person name="Fei Z."/>
            <person name="Li G."/>
            <person name="Staub J."/>
            <person name="Kilian A."/>
            <person name="van der Vossen E.A."/>
            <person name="Wu Y."/>
            <person name="Guo J."/>
            <person name="He J."/>
            <person name="Jia Z."/>
            <person name="Ren Y."/>
            <person name="Tian G."/>
            <person name="Lu Y."/>
            <person name="Ruan J."/>
            <person name="Qian W."/>
            <person name="Wang M."/>
            <person name="Huang Q."/>
            <person name="Li B."/>
            <person name="Xuan Z."/>
            <person name="Cao J."/>
            <person name="Asan"/>
            <person name="Wu Z."/>
            <person name="Zhang J."/>
            <person name="Cai Q."/>
            <person name="Bai Y."/>
            <person name="Zhao B."/>
            <person name="Han Y."/>
            <person name="Li Y."/>
            <person name="Li X."/>
            <person name="Wang S."/>
            <person name="Shi Q."/>
            <person name="Liu S."/>
            <person name="Cho W.K."/>
            <person name="Kim J.Y."/>
            <person name="Xu Y."/>
            <person name="Heller-Uszynska K."/>
            <person name="Miao H."/>
            <person name="Cheng Z."/>
            <person name="Zhang S."/>
            <person name="Wu J."/>
            <person name="Yang Y."/>
            <person name="Kang H."/>
            <person name="Li M."/>
            <person name="Liang H."/>
            <person name="Ren X."/>
            <person name="Shi Z."/>
            <person name="Wen M."/>
            <person name="Jian M."/>
            <person name="Yang H."/>
            <person name="Zhang G."/>
            <person name="Yang Z."/>
            <person name="Chen R."/>
            <person name="Liu S."/>
            <person name="Li J."/>
            <person name="Ma L."/>
            <person name="Liu H."/>
            <person name="Zhou Y."/>
            <person name="Zhao J."/>
            <person name="Fang X."/>
            <person name="Li G."/>
            <person name="Fang L."/>
            <person name="Li Y."/>
            <person name="Liu D."/>
            <person name="Zheng H."/>
            <person name="Zhang Y."/>
            <person name="Qin N."/>
            <person name="Li Z."/>
            <person name="Yang G."/>
            <person name="Yang S."/>
            <person name="Bolund L."/>
            <person name="Kristiansen K."/>
            <person name="Zheng H."/>
            <person name="Li S."/>
            <person name="Zhang X."/>
            <person name="Yang H."/>
            <person name="Wang J."/>
            <person name="Sun R."/>
            <person name="Zhang B."/>
            <person name="Jiang S."/>
            <person name="Wang J."/>
            <person name="Du Y."/>
            <person name="Li S."/>
        </authorList>
    </citation>
    <scope>NUCLEOTIDE SEQUENCE [LARGE SCALE GENOMIC DNA]</scope>
    <source>
        <strain evidence="11">cv. 9930</strain>
    </source>
</reference>
<keyword evidence="2" id="KW-0677">Repeat</keyword>
<dbReference type="GO" id="GO:0045893">
    <property type="term" value="P:positive regulation of DNA-templated transcription"/>
    <property type="evidence" value="ECO:0007669"/>
    <property type="project" value="EnsemblPlants"/>
</dbReference>
<dbReference type="GO" id="GO:0000976">
    <property type="term" value="F:transcription cis-regulatory region binding"/>
    <property type="evidence" value="ECO:0007669"/>
    <property type="project" value="EnsemblPlants"/>
</dbReference>
<dbReference type="Pfam" id="PF22995">
    <property type="entry name" value="C2CH-3rd_BIRD-IDD"/>
    <property type="match status" value="1"/>
</dbReference>
<dbReference type="Pfam" id="PF00096">
    <property type="entry name" value="zf-C2H2"/>
    <property type="match status" value="1"/>
</dbReference>
<keyword evidence="5" id="KW-0805">Transcription regulation</keyword>
<dbReference type="GO" id="GO:0010075">
    <property type="term" value="P:regulation of meristem growth"/>
    <property type="evidence" value="ECO:0007669"/>
    <property type="project" value="EnsemblPlants"/>
</dbReference>
<dbReference type="SUPFAM" id="SSF57667">
    <property type="entry name" value="beta-beta-alpha zinc fingers"/>
    <property type="match status" value="1"/>
</dbReference>
<keyword evidence="11" id="KW-1185">Reference proteome</keyword>
<dbReference type="Gramene" id="KGN43476">
    <property type="protein sequence ID" value="KGN43476"/>
    <property type="gene ID" value="Csa_7G039240"/>
</dbReference>
<evidence type="ECO:0000256" key="3">
    <source>
        <dbReference type="ARBA" id="ARBA00022771"/>
    </source>
</evidence>
<evidence type="ECO:0000259" key="9">
    <source>
        <dbReference type="PROSITE" id="PS50157"/>
    </source>
</evidence>
<dbReference type="OrthoDB" id="6354171at2759"/>
<gene>
    <name evidence="10" type="ORF">Csa_7G039240</name>
</gene>
<dbReference type="GO" id="GO:0048510">
    <property type="term" value="P:regulation of timing of transition from vegetative to reproductive phase"/>
    <property type="evidence" value="ECO:0007669"/>
    <property type="project" value="EnsemblPlants"/>
</dbReference>
<reference evidence="10 11" key="4">
    <citation type="journal article" date="2011" name="BMC Genomics">
        <title>RNA-Seq improves annotation of protein-coding genes in the cucumber genome.</title>
        <authorList>
            <person name="Li Z."/>
            <person name="Zhang Z."/>
            <person name="Yan P."/>
            <person name="Huang S."/>
            <person name="Fei Z."/>
            <person name="Lin K."/>
        </authorList>
    </citation>
    <scope>NUCLEOTIDE SEQUENCE [LARGE SCALE GENOMIC DNA]</scope>
    <source>
        <strain evidence="11">cv. 9930</strain>
    </source>
</reference>
<dbReference type="PROSITE" id="PS50157">
    <property type="entry name" value="ZINC_FINGER_C2H2_2"/>
    <property type="match status" value="1"/>
</dbReference>
<dbReference type="Pfam" id="PF22996">
    <property type="entry name" value="C2H2-2nd_BIRD-IDD"/>
    <property type="match status" value="1"/>
</dbReference>
<protein>
    <recommendedName>
        <fullName evidence="9">C2H2-type domain-containing protein</fullName>
    </recommendedName>
</protein>
<keyword evidence="6" id="KW-0238">DNA-binding</keyword>
<evidence type="ECO:0000256" key="6">
    <source>
        <dbReference type="ARBA" id="ARBA00023125"/>
    </source>
</evidence>
<proteinExistence type="predicted"/>
<dbReference type="GO" id="GO:0005634">
    <property type="term" value="C:nucleus"/>
    <property type="evidence" value="ECO:0000318"/>
    <property type="project" value="GO_Central"/>
</dbReference>
<keyword evidence="3 8" id="KW-0863">Zinc-finger</keyword>
<dbReference type="GO" id="GO:0008356">
    <property type="term" value="P:asymmetric cell division"/>
    <property type="evidence" value="ECO:0007669"/>
    <property type="project" value="EnsemblPlants"/>
</dbReference>
<evidence type="ECO:0000256" key="8">
    <source>
        <dbReference type="PROSITE-ProRule" id="PRU00042"/>
    </source>
</evidence>
<evidence type="ECO:0000256" key="4">
    <source>
        <dbReference type="ARBA" id="ARBA00022833"/>
    </source>
</evidence>
<dbReference type="SMART" id="SM00355">
    <property type="entry name" value="ZnF_C2H2"/>
    <property type="match status" value="2"/>
</dbReference>
<dbReference type="Proteomes" id="UP000029981">
    <property type="component" value="Chromosome 7"/>
</dbReference>
<keyword evidence="7" id="KW-0804">Transcription</keyword>
<dbReference type="InterPro" id="IPR055187">
    <property type="entry name" value="C2CH-3rd_BIRD-IDD"/>
</dbReference>
<dbReference type="FunFam" id="3.30.160.60:FF:000554">
    <property type="entry name" value="protein indeterminate-domain 12-like"/>
    <property type="match status" value="1"/>
</dbReference>
<dbReference type="GO" id="GO:0008270">
    <property type="term" value="F:zinc ion binding"/>
    <property type="evidence" value="ECO:0007669"/>
    <property type="project" value="UniProtKB-KW"/>
</dbReference>
<dbReference type="FunFam" id="3.30.160.60:FF:000131">
    <property type="entry name" value="protein indeterminate-domain 5, chloroplastic-like"/>
    <property type="match status" value="1"/>
</dbReference>
<dbReference type="KEGG" id="csv:101207997"/>
<name>A0A0A0K6P7_CUCSA</name>
<dbReference type="GO" id="GO:0019900">
    <property type="term" value="F:kinase binding"/>
    <property type="evidence" value="ECO:0007669"/>
    <property type="project" value="EnsemblPlants"/>
</dbReference>
<keyword evidence="4" id="KW-0862">Zinc</keyword>
<accession>A0A0A0K6P7</accession>
<evidence type="ECO:0000313" key="10">
    <source>
        <dbReference type="EMBL" id="KGN43476.1"/>
    </source>
</evidence>
<dbReference type="AlphaFoldDB" id="A0A0A0K6P7"/>
<dbReference type="InterPro" id="IPR055185">
    <property type="entry name" value="C2CH-4th_BIRD-IDD"/>
</dbReference>
<dbReference type="GO" id="GO:0048573">
    <property type="term" value="P:photoperiodism, flowering"/>
    <property type="evidence" value="ECO:0007669"/>
    <property type="project" value="EnsemblPlants"/>
</dbReference>
<dbReference type="Gene3D" id="3.30.160.60">
    <property type="entry name" value="Classic Zinc Finger"/>
    <property type="match status" value="2"/>
</dbReference>
<evidence type="ECO:0000256" key="1">
    <source>
        <dbReference type="ARBA" id="ARBA00022723"/>
    </source>
</evidence>
<dbReference type="InterPro" id="IPR055186">
    <property type="entry name" value="C2H2-2nd_BIRD-IDD"/>
</dbReference>
<dbReference type="PANTHER" id="PTHR10593">
    <property type="entry name" value="SERINE/THREONINE-PROTEIN KINASE RIO"/>
    <property type="match status" value="1"/>
</dbReference>
<dbReference type="PROSITE" id="PS00028">
    <property type="entry name" value="ZINC_FINGER_C2H2_1"/>
    <property type="match status" value="1"/>
</dbReference>
<reference evidence="10 11" key="3">
    <citation type="journal article" date="2010" name="BMC Genomics">
        <title>Transcriptome sequencing and comparative analysis of cucumber flowers with different sex types.</title>
        <authorList>
            <person name="Guo S."/>
            <person name="Zheng Y."/>
            <person name="Joung J.G."/>
            <person name="Liu S."/>
            <person name="Zhang Z."/>
            <person name="Crasta O.R."/>
            <person name="Sobral B.W."/>
            <person name="Xu Y."/>
            <person name="Huang S."/>
            <person name="Fei Z."/>
        </authorList>
    </citation>
    <scope>NUCLEOTIDE SEQUENCE [LARGE SCALE GENOMIC DNA]</scope>
    <source>
        <strain evidence="11">cv. 9930</strain>
    </source>
</reference>
<reference evidence="10 11" key="2">
    <citation type="journal article" date="2009" name="PLoS ONE">
        <title>An integrated genetic and cytogenetic map of the cucumber genome.</title>
        <authorList>
            <person name="Ren Y."/>
            <person name="Zhang Z."/>
            <person name="Liu J."/>
            <person name="Staub J.E."/>
            <person name="Han Y."/>
            <person name="Cheng Z."/>
            <person name="Li X."/>
            <person name="Lu J."/>
            <person name="Miao H."/>
            <person name="Kang H."/>
            <person name="Xie B."/>
            <person name="Gu X."/>
            <person name="Wang X."/>
            <person name="Du Y."/>
            <person name="Jin W."/>
            <person name="Huang S."/>
        </authorList>
    </citation>
    <scope>NUCLEOTIDE SEQUENCE [LARGE SCALE GENOMIC DNA]</scope>
    <source>
        <strain evidence="11">cv. 9930</strain>
    </source>
</reference>
<dbReference type="InterPro" id="IPR013087">
    <property type="entry name" value="Znf_C2H2_type"/>
</dbReference>
<evidence type="ECO:0000256" key="7">
    <source>
        <dbReference type="ARBA" id="ARBA00023163"/>
    </source>
</evidence>
<dbReference type="PANTHER" id="PTHR10593:SF148">
    <property type="entry name" value="ZINC FINGER PROTEIN MAGPIE"/>
    <property type="match status" value="1"/>
</dbReference>
<dbReference type="GO" id="GO:0010150">
    <property type="term" value="P:leaf senescence"/>
    <property type="evidence" value="ECO:0007669"/>
    <property type="project" value="EnsemblPlants"/>
</dbReference>
<dbReference type="Pfam" id="PF22992">
    <property type="entry name" value="C2CH-4th_BIRD-IDD"/>
    <property type="match status" value="1"/>
</dbReference>
<dbReference type="GO" id="GO:0034504">
    <property type="term" value="P:protein localization to nucleus"/>
    <property type="evidence" value="ECO:0007669"/>
    <property type="project" value="EnsemblPlants"/>
</dbReference>
<dbReference type="InterPro" id="IPR031140">
    <property type="entry name" value="IDD1-16"/>
</dbReference>
<dbReference type="InterPro" id="IPR036236">
    <property type="entry name" value="Znf_C2H2_sf"/>
</dbReference>